<dbReference type="InParanoid" id="A0A212RA49"/>
<accession>A0A212RA49</accession>
<evidence type="ECO:0000313" key="2">
    <source>
        <dbReference type="Proteomes" id="UP000197025"/>
    </source>
</evidence>
<proteinExistence type="predicted"/>
<dbReference type="Gene3D" id="3.50.50.60">
    <property type="entry name" value="FAD/NAD(P)-binding domain"/>
    <property type="match status" value="1"/>
</dbReference>
<dbReference type="AlphaFoldDB" id="A0A212RA49"/>
<sequence>ILGRIPGVEGFYVVAGFSGHGVMHGPIAGLLMAEEILDGRAHTLDIAPLRYERFLTSPPPAEYNVI</sequence>
<dbReference type="EMBL" id="FYEK01000038">
    <property type="protein sequence ID" value="SNB69106.1"/>
    <property type="molecule type" value="Genomic_DNA"/>
</dbReference>
<evidence type="ECO:0000313" key="1">
    <source>
        <dbReference type="EMBL" id="SNB69106.1"/>
    </source>
</evidence>
<dbReference type="SUPFAM" id="SSF51905">
    <property type="entry name" value="FAD/NAD(P)-binding domain"/>
    <property type="match status" value="1"/>
</dbReference>
<protein>
    <submittedName>
        <fullName evidence="1">Glycine/D-amino acid oxidases</fullName>
    </submittedName>
</protein>
<gene>
    <name evidence="1" type="ORF">SAMN02746019_00014440</name>
</gene>
<feature type="non-terminal residue" evidence="1">
    <location>
        <position position="1"/>
    </location>
</feature>
<organism evidence="1 2">
    <name type="scientific">Thermoflexus hugenholtzii JAD2</name>
    <dbReference type="NCBI Taxonomy" id="877466"/>
    <lineage>
        <taxon>Bacteria</taxon>
        <taxon>Bacillati</taxon>
        <taxon>Chloroflexota</taxon>
        <taxon>Thermoflexia</taxon>
        <taxon>Thermoflexales</taxon>
        <taxon>Thermoflexaceae</taxon>
        <taxon>Thermoflexus</taxon>
    </lineage>
</organism>
<name>A0A212RA49_9CHLR</name>
<reference evidence="2" key="1">
    <citation type="submission" date="2017-06" db="EMBL/GenBank/DDBJ databases">
        <authorList>
            <person name="Varghese N."/>
            <person name="Submissions S."/>
        </authorList>
    </citation>
    <scope>NUCLEOTIDE SEQUENCE [LARGE SCALE GENOMIC DNA]</scope>
    <source>
        <strain evidence="2">JAD2</strain>
    </source>
</reference>
<dbReference type="Proteomes" id="UP000197025">
    <property type="component" value="Unassembled WGS sequence"/>
</dbReference>
<dbReference type="InterPro" id="IPR036188">
    <property type="entry name" value="FAD/NAD-bd_sf"/>
</dbReference>
<keyword evidence="2" id="KW-1185">Reference proteome</keyword>